<protein>
    <submittedName>
        <fullName evidence="1">Uncharacterized protein</fullName>
    </submittedName>
</protein>
<accession>A0A1G6G0D8</accession>
<proteinExistence type="predicted"/>
<name>A0A1G6G0D8_BACOV</name>
<dbReference type="RefSeq" id="WP_074556556.1">
    <property type="nucleotide sequence ID" value="NZ_CAKJZM010000002.1"/>
</dbReference>
<dbReference type="AlphaFoldDB" id="A0A1G6G0D8"/>
<gene>
    <name evidence="1" type="ORF">SAMN05192581_100274</name>
</gene>
<organism evidence="1 2">
    <name type="scientific">Bacteroides ovatus</name>
    <dbReference type="NCBI Taxonomy" id="28116"/>
    <lineage>
        <taxon>Bacteria</taxon>
        <taxon>Pseudomonadati</taxon>
        <taxon>Bacteroidota</taxon>
        <taxon>Bacteroidia</taxon>
        <taxon>Bacteroidales</taxon>
        <taxon>Bacteroidaceae</taxon>
        <taxon>Bacteroides</taxon>
    </lineage>
</organism>
<reference evidence="1 2" key="1">
    <citation type="submission" date="2016-10" db="EMBL/GenBank/DDBJ databases">
        <authorList>
            <person name="de Groot N.N."/>
        </authorList>
    </citation>
    <scope>NUCLEOTIDE SEQUENCE [LARGE SCALE GENOMIC DNA]</scope>
    <source>
        <strain evidence="1 2">NLAE-zl-C500</strain>
    </source>
</reference>
<dbReference type="Proteomes" id="UP000183670">
    <property type="component" value="Unassembled WGS sequence"/>
</dbReference>
<evidence type="ECO:0000313" key="2">
    <source>
        <dbReference type="Proteomes" id="UP000183670"/>
    </source>
</evidence>
<dbReference type="EMBL" id="FMYE01000002">
    <property type="protein sequence ID" value="SDB75450.1"/>
    <property type="molecule type" value="Genomic_DNA"/>
</dbReference>
<sequence length="114" mass="13231">MSDLTCSCSCLMKHDLERSVDKLSFMKENWPSFANIESVDQLSKAELQCSLCLLNIVIDGLSKDEFSCPNKELIHLVIMYVYIQERFDLCEIKELHTKLVMAPVKKRKKWLSKS</sequence>
<evidence type="ECO:0000313" key="1">
    <source>
        <dbReference type="EMBL" id="SDB75450.1"/>
    </source>
</evidence>